<dbReference type="InterPro" id="IPR004143">
    <property type="entry name" value="BPL_LPL_catalytic"/>
</dbReference>
<evidence type="ECO:0000256" key="1">
    <source>
        <dbReference type="ARBA" id="ARBA00009934"/>
    </source>
</evidence>
<evidence type="ECO:0000256" key="3">
    <source>
        <dbReference type="SAM" id="MobiDB-lite"/>
    </source>
</evidence>
<gene>
    <name evidence="5" type="ORF">BRAFLDRAFT_88607</name>
</gene>
<dbReference type="NCBIfam" id="TIGR00121">
    <property type="entry name" value="birA_ligase"/>
    <property type="match status" value="1"/>
</dbReference>
<evidence type="ECO:0000256" key="2">
    <source>
        <dbReference type="ARBA" id="ARBA00022598"/>
    </source>
</evidence>
<organism>
    <name type="scientific">Branchiostoma floridae</name>
    <name type="common">Florida lancelet</name>
    <name type="synonym">Amphioxus</name>
    <dbReference type="NCBI Taxonomy" id="7739"/>
    <lineage>
        <taxon>Eukaryota</taxon>
        <taxon>Metazoa</taxon>
        <taxon>Chordata</taxon>
        <taxon>Cephalochordata</taxon>
        <taxon>Leptocardii</taxon>
        <taxon>Amphioxiformes</taxon>
        <taxon>Branchiostomatidae</taxon>
        <taxon>Branchiostoma</taxon>
    </lineage>
</organism>
<dbReference type="CDD" id="cd16442">
    <property type="entry name" value="BPL"/>
    <property type="match status" value="1"/>
</dbReference>
<dbReference type="STRING" id="7739.C3YH92"/>
<feature type="region of interest" description="Disordered" evidence="3">
    <location>
        <begin position="106"/>
        <end position="256"/>
    </location>
</feature>
<feature type="region of interest" description="Disordered" evidence="3">
    <location>
        <begin position="61"/>
        <end position="91"/>
    </location>
</feature>
<protein>
    <recommendedName>
        <fullName evidence="4">BPL/LPL catalytic domain-containing protein</fullName>
    </recommendedName>
</protein>
<feature type="region of interest" description="Disordered" evidence="3">
    <location>
        <begin position="311"/>
        <end position="387"/>
    </location>
</feature>
<dbReference type="GO" id="GO:0004077">
    <property type="term" value="F:biotin--[biotin carboxyl-carrier protein] ligase activity"/>
    <property type="evidence" value="ECO:0007669"/>
    <property type="project" value="InterPro"/>
</dbReference>
<proteinExistence type="inferred from homology"/>
<dbReference type="AlphaFoldDB" id="C3YH92"/>
<dbReference type="PANTHER" id="PTHR12835">
    <property type="entry name" value="BIOTIN PROTEIN LIGASE"/>
    <property type="match status" value="1"/>
</dbReference>
<comment type="similarity">
    <text evidence="1">Belongs to the biotin--protein ligase family.</text>
</comment>
<keyword evidence="2" id="KW-0436">Ligase</keyword>
<accession>C3YH92</accession>
<dbReference type="InParanoid" id="C3YH92"/>
<feature type="compositionally biased region" description="Low complexity" evidence="3">
    <location>
        <begin position="325"/>
        <end position="337"/>
    </location>
</feature>
<dbReference type="eggNOG" id="KOG1536">
    <property type="taxonomic scope" value="Eukaryota"/>
</dbReference>
<evidence type="ECO:0000313" key="5">
    <source>
        <dbReference type="EMBL" id="EEN60328.1"/>
    </source>
</evidence>
<name>C3YH92_BRAFL</name>
<evidence type="ECO:0000259" key="4">
    <source>
        <dbReference type="PROSITE" id="PS51733"/>
    </source>
</evidence>
<reference evidence="5" key="1">
    <citation type="journal article" date="2008" name="Nature">
        <title>The amphioxus genome and the evolution of the chordate karyotype.</title>
        <authorList>
            <consortium name="US DOE Joint Genome Institute (JGI-PGF)"/>
            <person name="Putnam N.H."/>
            <person name="Butts T."/>
            <person name="Ferrier D.E.K."/>
            <person name="Furlong R.F."/>
            <person name="Hellsten U."/>
            <person name="Kawashima T."/>
            <person name="Robinson-Rechavi M."/>
            <person name="Shoguchi E."/>
            <person name="Terry A."/>
            <person name="Yu J.-K."/>
            <person name="Benito-Gutierrez E.L."/>
            <person name="Dubchak I."/>
            <person name="Garcia-Fernandez J."/>
            <person name="Gibson-Brown J.J."/>
            <person name="Grigoriev I.V."/>
            <person name="Horton A.C."/>
            <person name="de Jong P.J."/>
            <person name="Jurka J."/>
            <person name="Kapitonov V.V."/>
            <person name="Kohara Y."/>
            <person name="Kuroki Y."/>
            <person name="Lindquist E."/>
            <person name="Lucas S."/>
            <person name="Osoegawa K."/>
            <person name="Pennacchio L.A."/>
            <person name="Salamov A.A."/>
            <person name="Satou Y."/>
            <person name="Sauka-Spengler T."/>
            <person name="Schmutz J."/>
            <person name="Shin-I T."/>
            <person name="Toyoda A."/>
            <person name="Bronner-Fraser M."/>
            <person name="Fujiyama A."/>
            <person name="Holland L.Z."/>
            <person name="Holland P.W.H."/>
            <person name="Satoh N."/>
            <person name="Rokhsar D.S."/>
        </authorList>
    </citation>
    <scope>NUCLEOTIDE SEQUENCE [LARGE SCALE GENOMIC DNA]</scope>
    <source>
        <strain evidence="5">S238N-H82</strain>
        <tissue evidence="5">Testes</tissue>
    </source>
</reference>
<dbReference type="InterPro" id="IPR045864">
    <property type="entry name" value="aa-tRNA-synth_II/BPL/LPL"/>
</dbReference>
<sequence>MAGVFFLDNGSRARRAMFSVDGLHLSRAGNISYAKYLSFSLSHYLQLHRRSCQHRFTLRGEEWPGLGTDGGSGKKDKEHPGEEPKSGEYQGQVEWARVVRQGGPVARAAPGKVEGGSVGKGPSQPRGVPVVRSAPGKVVGGSVGKGPSQPRGVPVVRSAPGKVVGGSVGKGPSQPRGVPVVRSAPGKVEGGSVGKGPSHPRGVPVVRSAPGKVVGGSVGKGPSQPRGVPVVRSAPGKVVGGSVGKGPSQPRGVPVVRSAPGKVVGGSMGKGPCQPRGVPVVRSAPGKVVGGSVGKGPSQPRGVPVVRSARGKVEGGSVGKGPSQRRGVAVARAAPGKVKGGNAGKGPSWPRGGPVPKPRVTPGKVEGGSTGKGPSRPRSTRTLSKSEWKNMMNKRLSQFKEAQDKATPDETGDAVSQKFEHFVHEGGRLLSFCPHFNMGLQVLSSENGVQGMVYHPPQGDAKEVDVYVTGLCFASPLQVDKVSTTVKVIGSTKNENRPLIVDACVGSHDGRALLSQAHLEMNPSDDEVRGTEMFTQLKKSNPRRYEVLKDLLTTLGLTCSGGEVAALTPSHLLVVDDTLQNTVVQAISSHLDEKRALRGGHVSLLFVEHPEAATATPEELPVFIGGAVDSFNWQVYRDNLKTRILGKVVLYTGVLPTTMTVLDSCRLSSCVPEDTGLIAIAHRQTSGRGRGGNVWLSPVGCAMFTLHARIPLQSELGNRLKFIGHITSLAVVESVRTLPGYKDIDLRLKWPNDIYYGESMKIGGVMVTFNTEGNICSALIGCGFNVSNSNPTICINDLVKQHNKLHNTDLPDFTTEELIARAVTIIEEVVQEFQENGSDTFLQRYYNRWIHSKQRVHLDSENGPQATIVGLDYSGFLSVVKEDGEEVSVEPDGNSFDMLKNLITKMTRQ</sequence>
<dbReference type="SUPFAM" id="SSF55681">
    <property type="entry name" value="Class II aaRS and biotin synthetases"/>
    <property type="match status" value="1"/>
</dbReference>
<dbReference type="Pfam" id="PF03099">
    <property type="entry name" value="BPL_LplA_LipB"/>
    <property type="match status" value="1"/>
</dbReference>
<dbReference type="PROSITE" id="PS51733">
    <property type="entry name" value="BPL_LPL_CATALYTIC"/>
    <property type="match status" value="1"/>
</dbReference>
<dbReference type="Gene3D" id="3.30.930.10">
    <property type="entry name" value="Bira Bifunctional Protein, Domain 2"/>
    <property type="match status" value="1"/>
</dbReference>
<dbReference type="EMBL" id="GG666513">
    <property type="protein sequence ID" value="EEN60328.1"/>
    <property type="molecule type" value="Genomic_DNA"/>
</dbReference>
<feature type="domain" description="BPL/LPL catalytic" evidence="4">
    <location>
        <begin position="644"/>
        <end position="834"/>
    </location>
</feature>
<dbReference type="InterPro" id="IPR004408">
    <property type="entry name" value="Biotin_CoA_COase_ligase"/>
</dbReference>
<dbReference type="PANTHER" id="PTHR12835:SF5">
    <property type="entry name" value="BIOTIN--PROTEIN LIGASE"/>
    <property type="match status" value="1"/>
</dbReference>
<feature type="compositionally biased region" description="Basic and acidic residues" evidence="3">
    <location>
        <begin position="72"/>
        <end position="86"/>
    </location>
</feature>